<feature type="domain" description="Methyltransferase" evidence="1">
    <location>
        <begin position="41"/>
        <end position="170"/>
    </location>
</feature>
<dbReference type="RefSeq" id="XP_033669402.1">
    <property type="nucleotide sequence ID" value="XM_033812294.1"/>
</dbReference>
<organism evidence="2 3">
    <name type="scientific">Zasmidium cellare ATCC 36951</name>
    <dbReference type="NCBI Taxonomy" id="1080233"/>
    <lineage>
        <taxon>Eukaryota</taxon>
        <taxon>Fungi</taxon>
        <taxon>Dikarya</taxon>
        <taxon>Ascomycota</taxon>
        <taxon>Pezizomycotina</taxon>
        <taxon>Dothideomycetes</taxon>
        <taxon>Dothideomycetidae</taxon>
        <taxon>Mycosphaerellales</taxon>
        <taxon>Mycosphaerellaceae</taxon>
        <taxon>Zasmidium</taxon>
    </lineage>
</organism>
<evidence type="ECO:0000313" key="2">
    <source>
        <dbReference type="EMBL" id="KAF2168513.1"/>
    </source>
</evidence>
<protein>
    <recommendedName>
        <fullName evidence="1">Methyltransferase domain-containing protein</fullName>
    </recommendedName>
</protein>
<dbReference type="InterPro" id="IPR029063">
    <property type="entry name" value="SAM-dependent_MTases_sf"/>
</dbReference>
<dbReference type="InterPro" id="IPR025714">
    <property type="entry name" value="Methyltranfer_dom"/>
</dbReference>
<gene>
    <name evidence="2" type="ORF">M409DRAFT_53176</name>
</gene>
<dbReference type="EMBL" id="ML993590">
    <property type="protein sequence ID" value="KAF2168513.1"/>
    <property type="molecule type" value="Genomic_DNA"/>
</dbReference>
<dbReference type="GeneID" id="54565566"/>
<dbReference type="AlphaFoldDB" id="A0A6A6CPB9"/>
<dbReference type="Proteomes" id="UP000799537">
    <property type="component" value="Unassembled WGS sequence"/>
</dbReference>
<keyword evidence="3" id="KW-1185">Reference proteome</keyword>
<evidence type="ECO:0000313" key="3">
    <source>
        <dbReference type="Proteomes" id="UP000799537"/>
    </source>
</evidence>
<proteinExistence type="predicted"/>
<accession>A0A6A6CPB9</accession>
<evidence type="ECO:0000259" key="1">
    <source>
        <dbReference type="Pfam" id="PF13847"/>
    </source>
</evidence>
<dbReference type="Gene3D" id="3.40.50.150">
    <property type="entry name" value="Vaccinia Virus protein VP39"/>
    <property type="match status" value="1"/>
</dbReference>
<dbReference type="Pfam" id="PF13847">
    <property type="entry name" value="Methyltransf_31"/>
    <property type="match status" value="1"/>
</dbReference>
<name>A0A6A6CPB9_ZASCE</name>
<dbReference type="PANTHER" id="PTHR43861">
    <property type="entry name" value="TRANS-ACONITATE 2-METHYLTRANSFERASE-RELATED"/>
    <property type="match status" value="1"/>
</dbReference>
<dbReference type="SUPFAM" id="SSF53335">
    <property type="entry name" value="S-adenosyl-L-methionine-dependent methyltransferases"/>
    <property type="match status" value="1"/>
</dbReference>
<dbReference type="CDD" id="cd02440">
    <property type="entry name" value="AdoMet_MTases"/>
    <property type="match status" value="1"/>
</dbReference>
<dbReference type="OrthoDB" id="10017101at2759"/>
<reference evidence="2" key="1">
    <citation type="journal article" date="2020" name="Stud. Mycol.">
        <title>101 Dothideomycetes genomes: a test case for predicting lifestyles and emergence of pathogens.</title>
        <authorList>
            <person name="Haridas S."/>
            <person name="Albert R."/>
            <person name="Binder M."/>
            <person name="Bloem J."/>
            <person name="Labutti K."/>
            <person name="Salamov A."/>
            <person name="Andreopoulos B."/>
            <person name="Baker S."/>
            <person name="Barry K."/>
            <person name="Bills G."/>
            <person name="Bluhm B."/>
            <person name="Cannon C."/>
            <person name="Castanera R."/>
            <person name="Culley D."/>
            <person name="Daum C."/>
            <person name="Ezra D."/>
            <person name="Gonzalez J."/>
            <person name="Henrissat B."/>
            <person name="Kuo A."/>
            <person name="Liang C."/>
            <person name="Lipzen A."/>
            <person name="Lutzoni F."/>
            <person name="Magnuson J."/>
            <person name="Mondo S."/>
            <person name="Nolan M."/>
            <person name="Ohm R."/>
            <person name="Pangilinan J."/>
            <person name="Park H.-J."/>
            <person name="Ramirez L."/>
            <person name="Alfaro M."/>
            <person name="Sun H."/>
            <person name="Tritt A."/>
            <person name="Yoshinaga Y."/>
            <person name="Zwiers L.-H."/>
            <person name="Turgeon B."/>
            <person name="Goodwin S."/>
            <person name="Spatafora J."/>
            <person name="Crous P."/>
            <person name="Grigoriev I."/>
        </authorList>
    </citation>
    <scope>NUCLEOTIDE SEQUENCE</scope>
    <source>
        <strain evidence="2">ATCC 36951</strain>
    </source>
</reference>
<sequence>MAESKEEAQQQPITTSFDKFSAVFAHRNVANTAKHLILYIKPDSRILDIGCGIGSITIDLAQRVPKGCVVGLDISEESIKTARAAAQNLNITNITFHTAFVSDLTNPTIFPRQTFTIAHLHQVLLHIPSPTQTLQHILPLLIPNRSLISTVDSAHLTSTPSGPTMHENFTRFQASSPGEVFGAGTIHHVWMHDAGIPWECIETGVQGVNVFGEGEEARGKKRAGMEGYVGIARQRGEWEEFLRELRAEWEGFVSIRRGG</sequence>